<keyword evidence="1" id="KW-0732">Signal</keyword>
<organism evidence="2 3">
    <name type="scientific">Cyanobium usitatum str. Tous</name>
    <dbReference type="NCBI Taxonomy" id="2116684"/>
    <lineage>
        <taxon>Bacteria</taxon>
        <taxon>Bacillati</taxon>
        <taxon>Cyanobacteriota</taxon>
        <taxon>Cyanophyceae</taxon>
        <taxon>Synechococcales</taxon>
        <taxon>Prochlorococcaceae</taxon>
        <taxon>Cyanobium</taxon>
    </lineage>
</organism>
<dbReference type="AlphaFoldDB" id="A0A2P7MV13"/>
<feature type="signal peptide" evidence="1">
    <location>
        <begin position="1"/>
        <end position="31"/>
    </location>
</feature>
<protein>
    <submittedName>
        <fullName evidence="2">Carbamoyl-phosphate synthase</fullName>
    </submittedName>
</protein>
<gene>
    <name evidence="2" type="ORF">C7K55_08570</name>
</gene>
<reference evidence="2 3" key="1">
    <citation type="journal article" date="2018" name="Environ. Microbiol.">
        <title>Ecological and genomic features of two widespread freshwater picocyanobacteria.</title>
        <authorList>
            <person name="Cabello-Yeves P.J."/>
            <person name="Picazo A."/>
            <person name="Camacho A."/>
            <person name="Callieri C."/>
            <person name="Rosselli R."/>
            <person name="Roda-Garcia J.J."/>
            <person name="Coutinho F.H."/>
            <person name="Rodriguez-Valera F."/>
        </authorList>
    </citation>
    <scope>NUCLEOTIDE SEQUENCE [LARGE SCALE GENOMIC DNA]</scope>
    <source>
        <strain evidence="2 3">Tous</strain>
    </source>
</reference>
<dbReference type="InterPro" id="IPR038177">
    <property type="entry name" value="IAT_beta_sf"/>
</dbReference>
<dbReference type="Gene3D" id="2.40.160.160">
    <property type="entry name" value="Inverse autotransporter, beta-domain"/>
    <property type="match status" value="1"/>
</dbReference>
<dbReference type="EMBL" id="PXXO01000008">
    <property type="protein sequence ID" value="PSJ05078.1"/>
    <property type="molecule type" value="Genomic_DNA"/>
</dbReference>
<feature type="chain" id="PRO_5015173697" evidence="1">
    <location>
        <begin position="32"/>
        <end position="338"/>
    </location>
</feature>
<dbReference type="RefSeq" id="WP_106632338.1">
    <property type="nucleotide sequence ID" value="NZ_PXXO01000008.1"/>
</dbReference>
<keyword evidence="3" id="KW-1185">Reference proteome</keyword>
<proteinExistence type="predicted"/>
<evidence type="ECO:0000313" key="3">
    <source>
        <dbReference type="Proteomes" id="UP000243002"/>
    </source>
</evidence>
<name>A0A2P7MV13_9CYAN</name>
<evidence type="ECO:0000256" key="1">
    <source>
        <dbReference type="SAM" id="SignalP"/>
    </source>
</evidence>
<dbReference type="OrthoDB" id="551278at2"/>
<accession>A0A2P7MV13</accession>
<comment type="caution">
    <text evidence="2">The sequence shown here is derived from an EMBL/GenBank/DDBJ whole genome shotgun (WGS) entry which is preliminary data.</text>
</comment>
<evidence type="ECO:0000313" key="2">
    <source>
        <dbReference type="EMBL" id="PSJ05078.1"/>
    </source>
</evidence>
<sequence length="338" mass="35990">MQRSIRLSLSLAGTAALALASLPLAIRPAGAQEAPAAVAEPKAETTEAADLGVMGVNLRDAVKFNYGFQGALQGAGTPNQAGIGAFIPLHVGSSSVAFVDVLVNANFSDYSGYSSIINTDVSGTTFSTSTRLGYRWLNGNRSWMYGVNAGYDSRPMATGGTDTGVAVTGSQTVFFQQLAAGLEAVSNTWNFNAYALVPVGDLEQQLNSVYQGGALNTYGLDIGYSITPQLKASIGYYHQDRSEEEVDGSGVRGRLAYNLTNGLTVGANLSYDQAFETRVSADLKYRFGANGYGAPSIRKQQPVVMPVIQALSTTPANRDVRVHDEVCYGYGRPYYWCF</sequence>
<dbReference type="Proteomes" id="UP000243002">
    <property type="component" value="Unassembled WGS sequence"/>
</dbReference>